<feature type="domain" description="HEPN" evidence="2">
    <location>
        <begin position="4880"/>
        <end position="4991"/>
    </location>
</feature>
<dbReference type="PANTHER" id="PTHR15600:SF42">
    <property type="entry name" value="SACSIN"/>
    <property type="match status" value="1"/>
</dbReference>
<keyword evidence="4" id="KW-1185">Reference proteome</keyword>
<organism evidence="3 4">
    <name type="scientific">Acropora cervicornis</name>
    <name type="common">Staghorn coral</name>
    <dbReference type="NCBI Taxonomy" id="6130"/>
    <lineage>
        <taxon>Eukaryota</taxon>
        <taxon>Metazoa</taxon>
        <taxon>Cnidaria</taxon>
        <taxon>Anthozoa</taxon>
        <taxon>Hexacorallia</taxon>
        <taxon>Scleractinia</taxon>
        <taxon>Astrocoeniina</taxon>
        <taxon>Acroporidae</taxon>
        <taxon>Acropora</taxon>
    </lineage>
</organism>
<dbReference type="InterPro" id="IPR036890">
    <property type="entry name" value="HATPase_C_sf"/>
</dbReference>
<evidence type="ECO:0000313" key="4">
    <source>
        <dbReference type="Proteomes" id="UP001249851"/>
    </source>
</evidence>
<reference evidence="3" key="2">
    <citation type="journal article" date="2023" name="Science">
        <title>Genomic signatures of disease resistance in endangered staghorn corals.</title>
        <authorList>
            <person name="Vollmer S.V."/>
            <person name="Selwyn J.D."/>
            <person name="Despard B.A."/>
            <person name="Roesel C.L."/>
        </authorList>
    </citation>
    <scope>NUCLEOTIDE SEQUENCE</scope>
    <source>
        <strain evidence="3">K2</strain>
    </source>
</reference>
<dbReference type="InterPro" id="IPR058210">
    <property type="entry name" value="SACS/Nov_dom"/>
</dbReference>
<dbReference type="SUPFAM" id="SSF55874">
    <property type="entry name" value="ATPase domain of HSP90 chaperone/DNA topoisomerase II/histidine kinase"/>
    <property type="match status" value="3"/>
</dbReference>
<proteinExistence type="predicted"/>
<name>A0AAD9V1L8_ACRCE</name>
<dbReference type="SUPFAM" id="SSF81593">
    <property type="entry name" value="Nucleotidyltransferase substrate binding subunit/domain"/>
    <property type="match status" value="1"/>
</dbReference>
<comment type="caution">
    <text evidence="3">The sequence shown here is derived from an EMBL/GenBank/DDBJ whole genome shotgun (WGS) entry which is preliminary data.</text>
</comment>
<feature type="region of interest" description="Disordered" evidence="1">
    <location>
        <begin position="510"/>
        <end position="576"/>
    </location>
</feature>
<dbReference type="PANTHER" id="PTHR15600">
    <property type="entry name" value="SACSIN"/>
    <property type="match status" value="1"/>
</dbReference>
<feature type="region of interest" description="Disordered" evidence="1">
    <location>
        <begin position="197"/>
        <end position="239"/>
    </location>
</feature>
<dbReference type="InterPro" id="IPR052972">
    <property type="entry name" value="Sacsin_chaperone_reg"/>
</dbReference>
<dbReference type="Pfam" id="PF05168">
    <property type="entry name" value="HEPN"/>
    <property type="match status" value="1"/>
</dbReference>
<dbReference type="Gene3D" id="1.10.287.110">
    <property type="entry name" value="DnaJ domain"/>
    <property type="match status" value="1"/>
</dbReference>
<evidence type="ECO:0000259" key="2">
    <source>
        <dbReference type="PROSITE" id="PS50910"/>
    </source>
</evidence>
<dbReference type="Gene3D" id="1.20.120.330">
    <property type="entry name" value="Nucleotidyltransferases domain 2"/>
    <property type="match status" value="1"/>
</dbReference>
<accession>A0AAD9V1L8</accession>
<feature type="compositionally biased region" description="Polar residues" evidence="1">
    <location>
        <begin position="519"/>
        <end position="531"/>
    </location>
</feature>
<protein>
    <submittedName>
        <fullName evidence="3">Sacsin</fullName>
    </submittedName>
</protein>
<reference evidence="3" key="1">
    <citation type="journal article" date="2023" name="G3 (Bethesda)">
        <title>Whole genome assembly and annotation of the endangered Caribbean coral Acropora cervicornis.</title>
        <authorList>
            <person name="Selwyn J.D."/>
            <person name="Vollmer S.V."/>
        </authorList>
    </citation>
    <scope>NUCLEOTIDE SEQUENCE</scope>
    <source>
        <strain evidence="3">K2</strain>
    </source>
</reference>
<dbReference type="InterPro" id="IPR036869">
    <property type="entry name" value="J_dom_sf"/>
</dbReference>
<feature type="compositionally biased region" description="Basic and acidic residues" evidence="1">
    <location>
        <begin position="532"/>
        <end position="543"/>
    </location>
</feature>
<evidence type="ECO:0000313" key="3">
    <source>
        <dbReference type="EMBL" id="KAK2557792.1"/>
    </source>
</evidence>
<feature type="compositionally biased region" description="Basic and acidic residues" evidence="1">
    <location>
        <begin position="208"/>
        <end position="229"/>
    </location>
</feature>
<dbReference type="SMART" id="SM00748">
    <property type="entry name" value="HEPN"/>
    <property type="match status" value="1"/>
</dbReference>
<dbReference type="PROSITE" id="PS50910">
    <property type="entry name" value="HEPN"/>
    <property type="match status" value="1"/>
</dbReference>
<dbReference type="NCBIfam" id="NF047352">
    <property type="entry name" value="P_loop_sacsin"/>
    <property type="match status" value="2"/>
</dbReference>
<evidence type="ECO:0000256" key="1">
    <source>
        <dbReference type="SAM" id="MobiDB-lite"/>
    </source>
</evidence>
<sequence length="5000" mass="570604">MSQENVPTTSQEVNSQEMAMHFGLPPPEPLDLSGGNISENWKKFKQKFTNYEIATGINKKESATRVATLLTVIGNDAINVFNTITWDTEGDDTKIDKVIQKFEEHCEPKKNVSYERYKFFSRAQESGETIDQHVTVLRKLSETCEFGTLRNSLIKDRIVLGVSNCKTRERLLRVQELTLKKALDVVRSAEMTEKQLQELESDSSVHGIGKEKSKSVLKKQLSDKEEKSPPSKTFNCRNCGTRHGHERKFRGLKKKPNNTTTKLFVGAVTTKVEVQNDECFVMLPVQGHVTRLKLDTGSQVNILPVEELKKIIGSNPCMDPCTHKLVSYSDDKLTVLGTVRLPVECKANVEKELTFHIVDTNQPGLLGLRSSQDLGLIKVVMMTNAEEEQAKLDVDVKSDKSPQQLKEEVMQKHAKVFTGLGRLEKPYYIEVLDAHKVMEKMELKQRKQKHYFDRQTKALPVLETGDRIRVRMGNSWKPGRVVQHAETHRSYEIQTDEGRKYRRNRRMLIKSSEDDRSSIDSPFVSNSPTTSTHERPHFKEPVDKVSPLVEGPTVTLPQPEELCSTDEDIKDTTMTSSDAGATRVKFLHDRHSHGISNLYDDDLAEFQGPALYAYNNERFNTQDWTGIQLLSDSVKLEDPMKVGRFGLGFKSVFHITDLPSLLSDCQIGFIDPHGVYFSDKRRQRTGKLWHLHEDLEAMGKVSGQFSPYKGIFDCTDEVFSRGFYDGTLFRFPLRKTPSELSETVYSADKVETLFESFKADAHLVLLFLQCLEKIELYVRDELEPIPRKVFEVKISEETLQTVRAKRKEFHQKLVPGKVMPSSVAVTYPITIEAVNFDFPGLGTAMQHSFLVTSYLCGGHISSTFRNLISDKILSYLPSVGVAMPLPTGLQLQTPHIQGHVFCSLPLPVQKTNLTGLPVHVNGFFALSQNRRYIKSPNADQEDQLKEDQLKTGGRLTDKSLLWNKCLLEEAIPRAYATMILEAINKNSAVVVNKTTIYKAWPDVKQIAQNWDRITKPLLQILLKKEIVFTQAGGGKWLTVKEALFDLLPESKTKNLLQRVMLAANVSVVSVPTHVTEAIAGYLSVREITAHLTREVLKLVPACYKKLERSEKILLLQFCLTDDKFDALHGLELLPLSSGIFTTFSDQPDVVYISSPEHPKELLPGLSHRFLDDGLNEGIFQKLKAAAQQEFTQLRILCKDDVPGLLHTALPSQWSHGETVLWYPNDKSQNHPPENWMRFVWRYLRENFHTPKNLHRFSNLPLIPVNPTQTPVTLTRLCYPSRVIIKCLFDDAIDDHLTNLLKKLGLIVLTDCPTFVTHHPSVIGIFVHPPSIAGVLKALEVSFSKMEDGMFPKIVRKRFSTDEKRVLRSFLANIRRGEVKKKEIIFLQSLPIFETLSKKFVSKNDGLCAAPLRPLPIPALQDLIDISQEDSKYLATLLEVRILKPPELLCEMIFPDIHKEKFSGEQIDRLMPYVVKQFDDVIGSDATFKRKIKELPFVPTQKQRVTPLKVFDPRNEILRKIFAHEDVFPAGKVYNHPAILIMLEKLGMKKEDDITAKELLESARLVTSSLQLPSKNQKQFQSTPQLSSAKQKSKAILQYLNNNPRKLVETISNRQLGALLRDICWVSRLQERTPQFPPTLPWWNIVQAENERFFFKPTELKSHHYASLIGTVSPVVDSDPSSEVSSYFGWGERPDVSTVVAHLRNVLTFYSKEEKPFYIFAVDEIYSFLAGERDDTVKQAFRKAEISDWVWNGDGFSSPDHVLSCKPYIDLTPYIRPLPSEMKNHSRLFFSFGMKNESDPSVLLQVLSMMKEKYDIATFKQGPLAVKHDLQLSVDILNEVASASLSQELKTKVLLPTHVKGNTYVRLEPAEHCMYCEVDEWLEREESHGMEYFYVHPNIPNNTARLLGVPSQTHRMLNPVFLGEEFGQEERLTTRINRLLEDYTDGFAVLKELIQNADDAGATEVKFFYDERTNDDALTCLIDENMRSCQGPALWVYNDATFKDEDFVNITRLNEATKVHDTQKIGRFGLGFNAVYNLTDVPMFVSRNYFVIFDPHTTYLGNVIANTRKPGIKIDLNKDVKRLHSFKNQFKPFNGVFGCDLHLEKEHNSFDGTLFRFPLRTREQAARSEIKKLFYSDQEMRQLLQMFLDRAMSLLLFTQNVFHLEVYRTSESFVARLPTELMFQVTKSMLQGGIMRELTVPVILPATAMKLDAENQTLLRQCNFLQASSMAAKEARSHAVEPSKFPESSIAIEVHCSVTESGLKFFKGHQRFHEECETWLIVSSMGNGQALQFSKNDPSLLPSASVAVQWERNESGNFIPVPIVKDVKGSYHNGTIFCYLPLPIHSGLSIHINGPFAVTSNRRHLQKKLEDDKTCYGVKWNSVLLQDSVVSAFLKLLEDVKQIIPGDGSYVYHSLWPRACSICQDCWSFLASFYEQITSRGHHLFSDGLRWVDISQVVFLDPSLRMNPEIGSVSFSVLQQLTDVNYVVIDLPPEVFQSILDCDLGHKIKGKTFNETRFFRDLLFPNISKISADVRDALVLYALNRNSKDFNEPIKNYACIPVSPKGNELKSPRQLVNPYKEASRLFCRDDGMFPFGKESTFLNPQVLTKLEILGMKSSDLPWQDIVERAESVQRLNTSNSKAAVKRAKELLDFLEKKLKRKGEAPPHHLLTRLLQVQFLPVLQKPEYFPLPWKGEEFRRGRGLLVAPENVYLKEKMYLVCCTEPLVSVDVPKRVRNLLRLNNKDVTAGQVLKQLEWAVSAKLDALDRNGFEQVARICTEAYLYLQDNLDGLVHATKQFLLKRKFILMEKDKLFAPAARVAFEITTDCSPYLFKLPKDFSGRFPNLMIYSGVKKQFDEADYVSSLVAVKQQFDQKQLDETTLHVAVNMGNQLANLLYRDCVDACEVRNKLGCVYLPDSKKVMRDVAELCFKECPWMPDDPDEVFVHEKIPWSTCEQLAVKTRRDEALQQHDIGFPFGQKEKLTNRLKRILTGYQGEKEILKELLQNADDAQATEIYFIKDPRHHPDKRVFKDSWKPLQGPALCVYNNKPFTNADIAGICNLGEGSKGDDPNKTGQYGVGFNAVYQLTDVPSFISKSEEIGDVLCVFDPHCKYIPHSSESRPGRMFKDINMFRQKFPDVFPCYLEEHFPVQNATMFRFPLKSEEMARESQICRTSVTVEKLDEMMEDLKKELFEVLLFVNNVKKISIAAVDDNGQLINDYSVQVVMSEDDARKREEFSCYIKEIGRQVREKRILPINVKVKRRTYTLQLKDNRGMSEQWLIVQQVGLEKPVKQSVSYAFQGGQLGMLPRGGVACLLDSTSESQREKRAYCFLPLPLRTNLPVHINGHFALDHETRRNLWRGEVGGYQSDWNSALLSDVIASCYLTLLDKVREFFQLPVGQDSKCSSLACSKTMILRRIRSYERLFPSYPINDPFWKTLADAVYQEMNEKKLRLIPLVRSEQGAFRGRSKDLQQTEYVELSWFPTTGTGSDQTYFNNLEIKGYFAPLPPRRDEKEEDTKRREESRIKRKAAFEEILLETGFNLVSFSLNVFHSLKEAAVEVYCVSPAVVMDFYKSFSDDDPFCRIGAVPCHVTKTPFKDAEGVVRVLKYCKDDEHFLESLPGLPLLITQDSCLHPFSKRQPSCLSRYEDILPRSGSLFVHNRVRVEVFGSVDPRNVSVFCPLDVKTFASQLHLTLPPIYHSEDHYVKWYPESKSGSLPSLRWIHRVWDFLQDFARTATKDKDVTEETMATFIRDLFSPLSKWSLLPSTETSSLCTRQPGVTHFLVPLKKAEAVLDFKDCGTSSQKLVDALRKLGLPELNTAALTTQSIGSVLYSTRDSYEMARNLVATVSSPHSLLFALNQKLQWDTSSLDNKLKLTDAIVVLDYFSRNIGSLTDADGEILRKLPFYPSANDVLQNLQGRKAFVIPYEIPATEICVVESILGCLLLRSRPQLSDLFEFLQLEGASHCEVYMNFVLRCFQDLSHDGRLTHLRFIRDYISLSGVNENQQEKIEKTRLFEHLKEVELIPSTDGTLKTVSSYHDPRNDVFVAMLPQDSFPPEAFKSEEWLTFLRKIGLIQDVSHHTFLKFAKQVEREAQTARTDDTNKKSEVLVYHLISRPNVVGEGLLPIVRDVAFVAADPVDERLQTICPPIGGRNRAKIPFIAFSGAVVNDHEKIAWTEAHMLPSWADPRFQRYNLGCPHRNFDQYLNNLLSQLKIMTKPSVDLVVSHCQTICYHLGGKESERENLSSENLSTIVEVMRSIYTFLQKNAMTDTEAKRKLQKTPCILIEKGTKLIFPRQAILELYEHLEIKPFLYRVPPEFGMFHSLFEFLGCSKGATPIHYAMVLEMLQKNSQGETLHPNEVRTCSRAVEGFVDSLQNSADVSTLSTLYLPAMPSRYRAQNSELNTIPVSLQESQELLFDDAPTYSNRIQGLDQPFVLDLRLMKVKCKSAEVNCEDVLLKLPNPLQPTMLSLVVKEKLADPENTVTVTTGAVNVLKQQLSSVHFSHGIARIVRDANFRKGDASKGVTEDILEGLRTIKLFAVENLSTTLLHNGVLVPGSERKVPYFKERLEVSESHIWKVYVDAANRTDDKISLSTLLAKVIVDIYGKHLGQNGFVIPEMLLCPPAMIQSLLDRHDIRKDDSSNAVEMTLYPEPGTLIPIEDHHLLDDAFEEFEPGDYVGFQLHDPSLDLMDGTATYIYAIIVEEATDEDVDLLTKTYRINIGNDKEPVEVKATKLFKFCRLKAIFDEHSGCHRSKQEVFDEISNMLKQAWEPHVSEEERRQVIKRLCLRWHPKKNAGNEEFYRSVYQHLASEVARLGCSYDDFFYSWGERARQHGSQREEYRRNFSRRYGAWESSSCQRSWHDLPPTLCTKNPQPGEAKRWFRQAKADLEAGSEELRFSTSSCEWICFKFHQAAEKALKAARYCIDADKTNVHNLVENCYGLEDPELVQSARELESLVGDSTRMRYPDRMSYPQIPHDVYSQGMAARAKEIAEKIVERVKIKLP</sequence>
<dbReference type="GO" id="GO:0030544">
    <property type="term" value="F:Hsp70 protein binding"/>
    <property type="evidence" value="ECO:0007669"/>
    <property type="project" value="TreeGrafter"/>
</dbReference>
<dbReference type="InterPro" id="IPR007842">
    <property type="entry name" value="HEPN_dom"/>
</dbReference>
<dbReference type="EMBL" id="JARQWQ010000047">
    <property type="protein sequence ID" value="KAK2557792.1"/>
    <property type="molecule type" value="Genomic_DNA"/>
</dbReference>
<dbReference type="Proteomes" id="UP001249851">
    <property type="component" value="Unassembled WGS sequence"/>
</dbReference>
<gene>
    <name evidence="3" type="ORF">P5673_019749</name>
</gene>
<dbReference type="Pfam" id="PF25794">
    <property type="entry name" value="SACS"/>
    <property type="match status" value="3"/>
</dbReference>